<dbReference type="InterPro" id="IPR042099">
    <property type="entry name" value="ANL_N_sf"/>
</dbReference>
<dbReference type="Pfam" id="PF13193">
    <property type="entry name" value="AMP-binding_C"/>
    <property type="match status" value="1"/>
</dbReference>
<dbReference type="InterPro" id="IPR050237">
    <property type="entry name" value="ATP-dep_AMP-bd_enzyme"/>
</dbReference>
<evidence type="ECO:0000313" key="9">
    <source>
        <dbReference type="Proteomes" id="UP000503088"/>
    </source>
</evidence>
<dbReference type="Gene3D" id="3.30.300.30">
    <property type="match status" value="1"/>
</dbReference>
<organism evidence="8 9">
    <name type="scientific">Kroppenstedtia pulmonis</name>
    <dbReference type="NCBI Taxonomy" id="1380685"/>
    <lineage>
        <taxon>Bacteria</taxon>
        <taxon>Bacillati</taxon>
        <taxon>Bacillota</taxon>
        <taxon>Bacilli</taxon>
        <taxon>Bacillales</taxon>
        <taxon>Thermoactinomycetaceae</taxon>
        <taxon>Kroppenstedtia</taxon>
    </lineage>
</organism>
<keyword evidence="3 5" id="KW-0547">Nucleotide-binding</keyword>
<dbReference type="NCBIfam" id="TIGR01923">
    <property type="entry name" value="menE"/>
    <property type="match status" value="1"/>
</dbReference>
<comment type="catalytic activity">
    <reaction evidence="5">
        <text>2-succinylbenzoate + ATP + CoA = 2-succinylbenzoyl-CoA + AMP + diphosphate</text>
        <dbReference type="Rhea" id="RHEA:17009"/>
        <dbReference type="ChEBI" id="CHEBI:18325"/>
        <dbReference type="ChEBI" id="CHEBI:30616"/>
        <dbReference type="ChEBI" id="CHEBI:33019"/>
        <dbReference type="ChEBI" id="CHEBI:57287"/>
        <dbReference type="ChEBI" id="CHEBI:57364"/>
        <dbReference type="ChEBI" id="CHEBI:456215"/>
        <dbReference type="EC" id="6.2.1.26"/>
    </reaction>
</comment>
<keyword evidence="9" id="KW-1185">Reference proteome</keyword>
<dbReference type="HAMAP" id="MF_00731">
    <property type="entry name" value="MenE"/>
    <property type="match status" value="1"/>
</dbReference>
<evidence type="ECO:0000256" key="3">
    <source>
        <dbReference type="ARBA" id="ARBA00022741"/>
    </source>
</evidence>
<accession>A0A7D3XSB6</accession>
<evidence type="ECO:0000313" key="8">
    <source>
        <dbReference type="EMBL" id="QKG85902.1"/>
    </source>
</evidence>
<dbReference type="KEGG" id="kpul:GXN76_04710"/>
<keyword evidence="1 5" id="KW-0474">Menaquinone biosynthesis</keyword>
<dbReference type="GO" id="GO:0005524">
    <property type="term" value="F:ATP binding"/>
    <property type="evidence" value="ECO:0007669"/>
    <property type="project" value="UniProtKB-KW"/>
</dbReference>
<dbReference type="GO" id="GO:0008756">
    <property type="term" value="F:o-succinylbenzoate-CoA ligase activity"/>
    <property type="evidence" value="ECO:0007669"/>
    <property type="project" value="UniProtKB-UniRule"/>
</dbReference>
<dbReference type="EC" id="6.2.1.26" evidence="5"/>
<dbReference type="NCBIfam" id="NF002966">
    <property type="entry name" value="PRK03640.1"/>
    <property type="match status" value="1"/>
</dbReference>
<evidence type="ECO:0000256" key="2">
    <source>
        <dbReference type="ARBA" id="ARBA00022598"/>
    </source>
</evidence>
<dbReference type="AlphaFoldDB" id="A0A7D3XSB6"/>
<dbReference type="PANTHER" id="PTHR43767">
    <property type="entry name" value="LONG-CHAIN-FATTY-ACID--COA LIGASE"/>
    <property type="match status" value="1"/>
</dbReference>
<evidence type="ECO:0000259" key="7">
    <source>
        <dbReference type="Pfam" id="PF13193"/>
    </source>
</evidence>
<name>A0A7D3XSB6_9BACL</name>
<dbReference type="CDD" id="cd05912">
    <property type="entry name" value="OSB_CoA_lg"/>
    <property type="match status" value="1"/>
</dbReference>
<dbReference type="UniPathway" id="UPA00079"/>
<dbReference type="GO" id="GO:0009234">
    <property type="term" value="P:menaquinone biosynthetic process"/>
    <property type="evidence" value="ECO:0007669"/>
    <property type="project" value="UniProtKB-UniRule"/>
</dbReference>
<feature type="domain" description="AMP-dependent synthetase/ligase" evidence="6">
    <location>
        <begin position="6"/>
        <end position="349"/>
    </location>
</feature>
<keyword evidence="4 5" id="KW-0067">ATP-binding</keyword>
<evidence type="ECO:0000256" key="1">
    <source>
        <dbReference type="ARBA" id="ARBA00022428"/>
    </source>
</evidence>
<dbReference type="Pfam" id="PF00501">
    <property type="entry name" value="AMP-binding"/>
    <property type="match status" value="1"/>
</dbReference>
<sequence>MPHWLDKRSELTPHRVAVIGGGETWTFKELAEKARVTAGRLASLGVKPGEHVAVLMANGLHTIRIIHALSYLGAVLVPLNTRLAPTEITWQLDNVEASWLLYDEKHQKQVQKLREGNDRRVSLVEMDRQPILPFPFQKHLSLDQTHSIMYTSGTTGHPKGVILTYGNHWWSATGSVLNLGLQMDDRWLLCVPLFHMSGLSILMRSVIYGIAVVLQEQFDPEAANQSIMNDGVTLMSVVTVMLSRMIEALGTNSYPAAFRCMLLGGGPAPQSLLETCKAKGIPVFQTYGLTETASQIVTLSPEESLRKLGSAGKPLFPAELRIQEGKRICKAKEEGEIVVRGPNVTQGYWKKPEATQQVIQEGWLHTGDIGYMDEEGFLYVLDRRKDLIISGGENVYPAEVEAVLLAHPAVAEAGVTGWKSEEWGQVPIGFVKVKEKVTAEELIHHCRNHLAPYKVPVRMTMVDELPRNAAGKLLRHRLPLLLPEG</sequence>
<dbReference type="InterPro" id="IPR045851">
    <property type="entry name" value="AMP-bd_C_sf"/>
</dbReference>
<dbReference type="SUPFAM" id="SSF56801">
    <property type="entry name" value="Acetyl-CoA synthetase-like"/>
    <property type="match status" value="1"/>
</dbReference>
<comment type="pathway">
    <text evidence="5">Quinol/quinone metabolism; menaquinone biosynthesis.</text>
</comment>
<feature type="domain" description="AMP-binding enzyme C-terminal" evidence="7">
    <location>
        <begin position="399"/>
        <end position="472"/>
    </location>
</feature>
<dbReference type="PROSITE" id="PS00455">
    <property type="entry name" value="AMP_BINDING"/>
    <property type="match status" value="1"/>
</dbReference>
<reference evidence="8 9" key="1">
    <citation type="submission" date="2020-01" db="EMBL/GenBank/DDBJ databases">
        <authorList>
            <person name="Gulvik C.A."/>
            <person name="Batra D.G."/>
        </authorList>
    </citation>
    <scope>NUCLEOTIDE SEQUENCE [LARGE SCALE GENOMIC DNA]</scope>
    <source>
        <strain evidence="8 9">W9323</strain>
    </source>
</reference>
<comment type="pathway">
    <text evidence="5">Quinol/quinone metabolism; 1,4-dihydroxy-2-naphthoate biosynthesis; 1,4-dihydroxy-2-naphthoate from chorismate: step 5/7.</text>
</comment>
<dbReference type="InterPro" id="IPR000873">
    <property type="entry name" value="AMP-dep_synth/lig_dom"/>
</dbReference>
<dbReference type="EMBL" id="CP048104">
    <property type="protein sequence ID" value="QKG85902.1"/>
    <property type="molecule type" value="Genomic_DNA"/>
</dbReference>
<dbReference type="InterPro" id="IPR020845">
    <property type="entry name" value="AMP-binding_CS"/>
</dbReference>
<dbReference type="InterPro" id="IPR025110">
    <property type="entry name" value="AMP-bd_C"/>
</dbReference>
<dbReference type="PANTHER" id="PTHR43767:SF1">
    <property type="entry name" value="NONRIBOSOMAL PEPTIDE SYNTHASE PES1 (EUROFUNG)-RELATED"/>
    <property type="match status" value="1"/>
</dbReference>
<dbReference type="Proteomes" id="UP000503088">
    <property type="component" value="Chromosome"/>
</dbReference>
<keyword evidence="2 5" id="KW-0436">Ligase</keyword>
<dbReference type="UniPathway" id="UPA01057">
    <property type="reaction ID" value="UER00166"/>
</dbReference>
<dbReference type="Gene3D" id="3.40.50.12780">
    <property type="entry name" value="N-terminal domain of ligase-like"/>
    <property type="match status" value="1"/>
</dbReference>
<evidence type="ECO:0000256" key="4">
    <source>
        <dbReference type="ARBA" id="ARBA00022840"/>
    </source>
</evidence>
<proteinExistence type="inferred from homology"/>
<gene>
    <name evidence="5 8" type="primary">menE</name>
    <name evidence="8" type="ORF">GXN76_04710</name>
</gene>
<comment type="function">
    <text evidence="5">Converts 2-succinylbenzoate (OSB) to 2-succinylbenzoyl-CoA (OSB-CoA).</text>
</comment>
<evidence type="ECO:0000256" key="5">
    <source>
        <dbReference type="HAMAP-Rule" id="MF_00731"/>
    </source>
</evidence>
<evidence type="ECO:0000259" key="6">
    <source>
        <dbReference type="Pfam" id="PF00501"/>
    </source>
</evidence>
<dbReference type="InterPro" id="IPR010192">
    <property type="entry name" value="MenE"/>
</dbReference>
<protein>
    <recommendedName>
        <fullName evidence="5">2-succinylbenzoate--CoA ligase</fullName>
        <ecNumber evidence="5">6.2.1.26</ecNumber>
    </recommendedName>
    <alternativeName>
        <fullName evidence="5">o-succinylbenzoyl-CoA synthetase</fullName>
        <shortName evidence="5">OSB-CoA synthetase</shortName>
    </alternativeName>
</protein>
<comment type="similarity">
    <text evidence="5">Belongs to the ATP-dependent AMP-binding enzyme family. MenE subfamily.</text>
</comment>